<dbReference type="PANTHER" id="PTHR44313">
    <property type="entry name" value="DNAJ HOMOLOG SUBFAMILY C MEMBER 17"/>
    <property type="match status" value="1"/>
</dbReference>
<dbReference type="InterPro" id="IPR001623">
    <property type="entry name" value="DnaJ_domain"/>
</dbReference>
<evidence type="ECO:0000256" key="4">
    <source>
        <dbReference type="ARBA" id="ARBA00023186"/>
    </source>
</evidence>
<dbReference type="Proteomes" id="UP000182259">
    <property type="component" value="Chromosome I"/>
</dbReference>
<dbReference type="CDD" id="cd06257">
    <property type="entry name" value="DnaJ"/>
    <property type="match status" value="1"/>
</dbReference>
<dbReference type="Gene3D" id="1.10.287.110">
    <property type="entry name" value="DnaJ domain"/>
    <property type="match status" value="1"/>
</dbReference>
<sequence>MDEIISGEIDIYQKLGLATDATQLQINKAYRRQALQLHPDKNSSPEANSEFQLLNVIYSILSDPDIRTRYDRLRAKVSEVSDGSTWEDRAQEFRVKLQKAESDKRTRAAKEQLLNAGNATNLAKLEMAGLRLRYEYQLLRPASKDYVSFKDLHQTQIIQRLPPSTQVEVQWKQKEDEDAIIDDKILGAIMSIFGVVVLSHTTHVLARYAVGTVEFERAEDAQRAASHNFKESARLWDGSKYRKRASLLRACKVVHVNPSIMSIVDLR</sequence>
<comment type="subcellular location">
    <subcellularLocation>
        <location evidence="2">Cytoplasm</location>
    </subcellularLocation>
    <subcellularLocation>
        <location evidence="1">Nucleus</location>
    </subcellularLocation>
</comment>
<dbReference type="PROSITE" id="PS00636">
    <property type="entry name" value="DNAJ_1"/>
    <property type="match status" value="1"/>
</dbReference>
<evidence type="ECO:0000256" key="2">
    <source>
        <dbReference type="ARBA" id="ARBA00004496"/>
    </source>
</evidence>
<protein>
    <submittedName>
        <fullName evidence="7">CIC11C00000003680</fullName>
    </submittedName>
</protein>
<keyword evidence="4" id="KW-0143">Chaperone</keyword>
<evidence type="ECO:0000313" key="7">
    <source>
        <dbReference type="EMBL" id="SGZ48491.1"/>
    </source>
</evidence>
<name>A0A1L0BE44_9ASCO</name>
<keyword evidence="3" id="KW-0963">Cytoplasm</keyword>
<dbReference type="PRINTS" id="PR00625">
    <property type="entry name" value="JDOMAIN"/>
</dbReference>
<dbReference type="GO" id="GO:0005737">
    <property type="term" value="C:cytoplasm"/>
    <property type="evidence" value="ECO:0007669"/>
    <property type="project" value="UniProtKB-SubCell"/>
</dbReference>
<accession>A0A1L0BE44</accession>
<organism evidence="7 8">
    <name type="scientific">Sungouiella intermedia</name>
    <dbReference type="NCBI Taxonomy" id="45354"/>
    <lineage>
        <taxon>Eukaryota</taxon>
        <taxon>Fungi</taxon>
        <taxon>Dikarya</taxon>
        <taxon>Ascomycota</taxon>
        <taxon>Saccharomycotina</taxon>
        <taxon>Pichiomycetes</taxon>
        <taxon>Metschnikowiaceae</taxon>
        <taxon>Sungouiella</taxon>
    </lineage>
</organism>
<evidence type="ECO:0000313" key="8">
    <source>
        <dbReference type="Proteomes" id="UP000182259"/>
    </source>
</evidence>
<evidence type="ECO:0000259" key="6">
    <source>
        <dbReference type="PROSITE" id="PS50076"/>
    </source>
</evidence>
<dbReference type="GO" id="GO:0000390">
    <property type="term" value="P:spliceosomal complex disassembly"/>
    <property type="evidence" value="ECO:0007669"/>
    <property type="project" value="TreeGrafter"/>
</dbReference>
<dbReference type="InterPro" id="IPR018253">
    <property type="entry name" value="DnaJ_domain_CS"/>
</dbReference>
<dbReference type="AlphaFoldDB" id="A0A1L0BE44"/>
<proteinExistence type="predicted"/>
<dbReference type="InterPro" id="IPR036869">
    <property type="entry name" value="J_dom_sf"/>
</dbReference>
<dbReference type="InterPro" id="IPR052094">
    <property type="entry name" value="Pre-mRNA-splicing_ERAD"/>
</dbReference>
<dbReference type="EMBL" id="LT635764">
    <property type="protein sequence ID" value="SGZ48491.1"/>
    <property type="molecule type" value="Genomic_DNA"/>
</dbReference>
<dbReference type="SUPFAM" id="SSF46565">
    <property type="entry name" value="Chaperone J-domain"/>
    <property type="match status" value="1"/>
</dbReference>
<dbReference type="SMART" id="SM00271">
    <property type="entry name" value="DnaJ"/>
    <property type="match status" value="1"/>
</dbReference>
<feature type="domain" description="J" evidence="6">
    <location>
        <begin position="10"/>
        <end position="74"/>
    </location>
</feature>
<dbReference type="PROSITE" id="PS50076">
    <property type="entry name" value="DNAJ_2"/>
    <property type="match status" value="1"/>
</dbReference>
<evidence type="ECO:0000256" key="3">
    <source>
        <dbReference type="ARBA" id="ARBA00022490"/>
    </source>
</evidence>
<keyword evidence="5" id="KW-0539">Nucleus</keyword>
<reference evidence="7 8" key="1">
    <citation type="submission" date="2016-10" db="EMBL/GenBank/DDBJ databases">
        <authorList>
            <person name="de Groot N.N."/>
        </authorList>
    </citation>
    <scope>NUCLEOTIDE SEQUENCE [LARGE SCALE GENOMIC DNA]</scope>
    <source>
        <strain evidence="7 8">PYCC 4715</strain>
    </source>
</reference>
<dbReference type="PANTHER" id="PTHR44313:SF1">
    <property type="entry name" value="DNAJ HOMOLOG SUBFAMILY C MEMBER 17"/>
    <property type="match status" value="1"/>
</dbReference>
<dbReference type="Pfam" id="PF00226">
    <property type="entry name" value="DnaJ"/>
    <property type="match status" value="1"/>
</dbReference>
<gene>
    <name evidence="7" type="ORF">SAMEA4029009_CIC11G00000003680</name>
</gene>
<dbReference type="GO" id="GO:0005681">
    <property type="term" value="C:spliceosomal complex"/>
    <property type="evidence" value="ECO:0007669"/>
    <property type="project" value="TreeGrafter"/>
</dbReference>
<evidence type="ECO:0000256" key="1">
    <source>
        <dbReference type="ARBA" id="ARBA00004123"/>
    </source>
</evidence>
<evidence type="ECO:0000256" key="5">
    <source>
        <dbReference type="ARBA" id="ARBA00023242"/>
    </source>
</evidence>